<feature type="transmembrane region" description="Helical" evidence="5">
    <location>
        <begin position="265"/>
        <end position="289"/>
    </location>
</feature>
<protein>
    <submittedName>
        <fullName evidence="7">Aromatic acid/H+ symport family MFS transporter</fullName>
    </submittedName>
</protein>
<organism evidence="7 8">
    <name type="scientific">Gordonia asplenii</name>
    <dbReference type="NCBI Taxonomy" id="2725283"/>
    <lineage>
        <taxon>Bacteria</taxon>
        <taxon>Bacillati</taxon>
        <taxon>Actinomycetota</taxon>
        <taxon>Actinomycetes</taxon>
        <taxon>Mycobacteriales</taxon>
        <taxon>Gordoniaceae</taxon>
        <taxon>Gordonia</taxon>
    </lineage>
</organism>
<feature type="transmembrane region" description="Helical" evidence="5">
    <location>
        <begin position="142"/>
        <end position="165"/>
    </location>
</feature>
<dbReference type="GO" id="GO:0046943">
    <property type="term" value="F:carboxylic acid transmembrane transporter activity"/>
    <property type="evidence" value="ECO:0007669"/>
    <property type="project" value="TreeGrafter"/>
</dbReference>
<keyword evidence="3 5" id="KW-1133">Transmembrane helix</keyword>
<evidence type="ECO:0000259" key="6">
    <source>
        <dbReference type="PROSITE" id="PS50850"/>
    </source>
</evidence>
<comment type="subcellular location">
    <subcellularLocation>
        <location evidence="1">Cell membrane</location>
        <topology evidence="1">Multi-pass membrane protein</topology>
    </subcellularLocation>
</comment>
<dbReference type="EMBL" id="JABBNB010000019">
    <property type="protein sequence ID" value="NMO03093.1"/>
    <property type="molecule type" value="Genomic_DNA"/>
</dbReference>
<dbReference type="PROSITE" id="PS00217">
    <property type="entry name" value="SUGAR_TRANSPORT_2"/>
    <property type="match status" value="1"/>
</dbReference>
<feature type="transmembrane region" description="Helical" evidence="5">
    <location>
        <begin position="296"/>
        <end position="316"/>
    </location>
</feature>
<feature type="transmembrane region" description="Helical" evidence="5">
    <location>
        <begin position="232"/>
        <end position="253"/>
    </location>
</feature>
<keyword evidence="4 5" id="KW-0472">Membrane</keyword>
<evidence type="ECO:0000256" key="4">
    <source>
        <dbReference type="ARBA" id="ARBA00023136"/>
    </source>
</evidence>
<evidence type="ECO:0000256" key="3">
    <source>
        <dbReference type="ARBA" id="ARBA00022989"/>
    </source>
</evidence>
<comment type="caution">
    <text evidence="7">The sequence shown here is derived from an EMBL/GenBank/DDBJ whole genome shotgun (WGS) entry which is preliminary data.</text>
</comment>
<dbReference type="SUPFAM" id="SSF103473">
    <property type="entry name" value="MFS general substrate transporter"/>
    <property type="match status" value="1"/>
</dbReference>
<feature type="transmembrane region" description="Helical" evidence="5">
    <location>
        <begin position="53"/>
        <end position="73"/>
    </location>
</feature>
<feature type="transmembrane region" description="Helical" evidence="5">
    <location>
        <begin position="110"/>
        <end position="130"/>
    </location>
</feature>
<feature type="transmembrane region" description="Helical" evidence="5">
    <location>
        <begin position="390"/>
        <end position="410"/>
    </location>
</feature>
<evidence type="ECO:0000313" key="8">
    <source>
        <dbReference type="Proteomes" id="UP000550729"/>
    </source>
</evidence>
<reference evidence="7 8" key="1">
    <citation type="submission" date="2020-04" db="EMBL/GenBank/DDBJ databases">
        <title>Gordonia sp. nov. TBRC 11910.</title>
        <authorList>
            <person name="Suriyachadkun C."/>
        </authorList>
    </citation>
    <scope>NUCLEOTIDE SEQUENCE [LARGE SCALE GENOMIC DNA]</scope>
    <source>
        <strain evidence="7 8">TBRC 11910</strain>
    </source>
</reference>
<accession>A0A848L3B4</accession>
<name>A0A848L3B4_9ACTN</name>
<keyword evidence="2 5" id="KW-0812">Transmembrane</keyword>
<dbReference type="RefSeq" id="WP_170195590.1">
    <property type="nucleotide sequence ID" value="NZ_JABBNB010000019.1"/>
</dbReference>
<feature type="domain" description="Major facilitator superfamily (MFS) profile" evidence="6">
    <location>
        <begin position="17"/>
        <end position="414"/>
    </location>
</feature>
<dbReference type="PROSITE" id="PS50850">
    <property type="entry name" value="MFS"/>
    <property type="match status" value="1"/>
</dbReference>
<dbReference type="InterPro" id="IPR011701">
    <property type="entry name" value="MFS"/>
</dbReference>
<keyword evidence="8" id="KW-1185">Reference proteome</keyword>
<dbReference type="CDD" id="cd17365">
    <property type="entry name" value="MFS_PcaK_like"/>
    <property type="match status" value="1"/>
</dbReference>
<feature type="transmembrane region" description="Helical" evidence="5">
    <location>
        <begin position="171"/>
        <end position="192"/>
    </location>
</feature>
<dbReference type="PANTHER" id="PTHR23508">
    <property type="entry name" value="CARBOXYLIC ACID TRANSPORTER PROTEIN HOMOLOG"/>
    <property type="match status" value="1"/>
</dbReference>
<dbReference type="PANTHER" id="PTHR23508:SF10">
    <property type="entry name" value="CARBOXYLIC ACID TRANSPORTER PROTEIN HOMOLOG"/>
    <property type="match status" value="1"/>
</dbReference>
<evidence type="ECO:0000256" key="2">
    <source>
        <dbReference type="ARBA" id="ARBA00022692"/>
    </source>
</evidence>
<sequence length="427" mass="44842">MTPPTPTTENSRRGALVVALCFLTIVADGYDLIVYGSTLPKIMEEPHWGLTHDTAGFIGSITLVGLMVGFVIAGPLADRIGRRRIIMFGAALFSLGSLVCAVAPNVEAFGAARFVTGIGLGGVVPSAVALTAEFAPANRRQLYNGLMLTGYSFGGIISALAAMLFLPHSSWRVLFGIAGAFVLIVPVMYFWLPESASYLATRRDRANSTQSGRDIDRSSRGRGYRELLTPKFLAPITMFVLIAFCVNLVVYGLNTWLPQIMRESGYALGSSISFLLVLQIGAVIGMVAGSWLADKYGSGVVMVPFLIIGAASLIVLSRPIDYAWLMIAVAGAGLGTIGTMTLTYGYVAAYFPVSCRGSAVGFAMGIGRAGAILGPMIGGWILSSSLGHEWSFYAFAIPALAAAGVVAVLARLRAGAGEPHSAIVPAA</sequence>
<proteinExistence type="predicted"/>
<dbReference type="PROSITE" id="PS00216">
    <property type="entry name" value="SUGAR_TRANSPORT_1"/>
    <property type="match status" value="1"/>
</dbReference>
<dbReference type="InterPro" id="IPR036259">
    <property type="entry name" value="MFS_trans_sf"/>
</dbReference>
<dbReference type="Gene3D" id="1.20.1250.20">
    <property type="entry name" value="MFS general substrate transporter like domains"/>
    <property type="match status" value="1"/>
</dbReference>
<dbReference type="GO" id="GO:0005886">
    <property type="term" value="C:plasma membrane"/>
    <property type="evidence" value="ECO:0007669"/>
    <property type="project" value="UniProtKB-SubCell"/>
</dbReference>
<feature type="transmembrane region" description="Helical" evidence="5">
    <location>
        <begin position="359"/>
        <end position="378"/>
    </location>
</feature>
<evidence type="ECO:0000256" key="1">
    <source>
        <dbReference type="ARBA" id="ARBA00004651"/>
    </source>
</evidence>
<feature type="transmembrane region" description="Helical" evidence="5">
    <location>
        <begin position="85"/>
        <end position="104"/>
    </location>
</feature>
<dbReference type="Proteomes" id="UP000550729">
    <property type="component" value="Unassembled WGS sequence"/>
</dbReference>
<evidence type="ECO:0000313" key="7">
    <source>
        <dbReference type="EMBL" id="NMO03093.1"/>
    </source>
</evidence>
<dbReference type="Pfam" id="PF07690">
    <property type="entry name" value="MFS_1"/>
    <property type="match status" value="1"/>
</dbReference>
<dbReference type="AlphaFoldDB" id="A0A848L3B4"/>
<dbReference type="InterPro" id="IPR020846">
    <property type="entry name" value="MFS_dom"/>
</dbReference>
<feature type="transmembrane region" description="Helical" evidence="5">
    <location>
        <begin position="322"/>
        <end position="347"/>
    </location>
</feature>
<evidence type="ECO:0000256" key="5">
    <source>
        <dbReference type="SAM" id="Phobius"/>
    </source>
</evidence>
<gene>
    <name evidence="7" type="ORF">HH308_17910</name>
</gene>
<dbReference type="InterPro" id="IPR005829">
    <property type="entry name" value="Sugar_transporter_CS"/>
</dbReference>